<accession>A0AAV1B5W5</accession>
<name>A0AAV1B5W5_VICFA</name>
<dbReference type="AlphaFoldDB" id="A0AAV1B5W5"/>
<dbReference type="Proteomes" id="UP001157006">
    <property type="component" value="Chromosome 6"/>
</dbReference>
<keyword evidence="2" id="KW-1185">Reference proteome</keyword>
<reference evidence="1 2" key="1">
    <citation type="submission" date="2023-01" db="EMBL/GenBank/DDBJ databases">
        <authorList>
            <person name="Kreplak J."/>
        </authorList>
    </citation>
    <scope>NUCLEOTIDE SEQUENCE [LARGE SCALE GENOMIC DNA]</scope>
</reference>
<evidence type="ECO:0000313" key="1">
    <source>
        <dbReference type="EMBL" id="CAI8618064.1"/>
    </source>
</evidence>
<gene>
    <name evidence="1" type="ORF">VFH_VI105480</name>
</gene>
<dbReference type="EMBL" id="OX451741">
    <property type="protein sequence ID" value="CAI8618064.1"/>
    <property type="molecule type" value="Genomic_DNA"/>
</dbReference>
<protein>
    <submittedName>
        <fullName evidence="1">Uncharacterized protein</fullName>
    </submittedName>
</protein>
<organism evidence="1 2">
    <name type="scientific">Vicia faba</name>
    <name type="common">Broad bean</name>
    <name type="synonym">Faba vulgaris</name>
    <dbReference type="NCBI Taxonomy" id="3906"/>
    <lineage>
        <taxon>Eukaryota</taxon>
        <taxon>Viridiplantae</taxon>
        <taxon>Streptophyta</taxon>
        <taxon>Embryophyta</taxon>
        <taxon>Tracheophyta</taxon>
        <taxon>Spermatophyta</taxon>
        <taxon>Magnoliopsida</taxon>
        <taxon>eudicotyledons</taxon>
        <taxon>Gunneridae</taxon>
        <taxon>Pentapetalae</taxon>
        <taxon>rosids</taxon>
        <taxon>fabids</taxon>
        <taxon>Fabales</taxon>
        <taxon>Fabaceae</taxon>
        <taxon>Papilionoideae</taxon>
        <taxon>50 kb inversion clade</taxon>
        <taxon>NPAAA clade</taxon>
        <taxon>Hologalegina</taxon>
        <taxon>IRL clade</taxon>
        <taxon>Fabeae</taxon>
        <taxon>Vicia</taxon>
    </lineage>
</organism>
<evidence type="ECO:0000313" key="2">
    <source>
        <dbReference type="Proteomes" id="UP001157006"/>
    </source>
</evidence>
<proteinExistence type="predicted"/>
<sequence length="105" mass="11840">MVVLANSDDRLTLHHSMIFRLEWLDFKAVHDEVQQDPTLQAIISALQKRETTRPGLELPPTSHIHPIFHVSLLKKAVGDAVVNPTLPASLEVNEDPMWEPETSLD</sequence>